<protein>
    <recommendedName>
        <fullName evidence="3">Outer membrane efflux protein</fullName>
    </recommendedName>
</protein>
<sequence>MAQASYRDESIRYQQERMVFLQWDKKKFTPKPGFLSLNPNYWLTWGLFHPNYYKKDLRPLSASGPQTQRLALAGTLNAIDDSYKLQSDTTRNTALSEVANYSGLVTELDPLWRLYYSRELRPVLNTDHAAVLTGLSPQVKAKLVTEGLFDWYTEELDMLRQRVEAAHSADMDRGARIMAYHRLLMEYRKLAGVWAIRVATAAKTIRMSAQQQQVRTGQVSVSNWTPQTDVQIANEVLKHVQ</sequence>
<reference evidence="2" key="1">
    <citation type="journal article" date="2019" name="Int. J. Syst. Evol. Microbiol.">
        <title>The Global Catalogue of Microorganisms (GCM) 10K type strain sequencing project: providing services to taxonomists for standard genome sequencing and annotation.</title>
        <authorList>
            <consortium name="The Broad Institute Genomics Platform"/>
            <consortium name="The Broad Institute Genome Sequencing Center for Infectious Disease"/>
            <person name="Wu L."/>
            <person name="Ma J."/>
        </authorList>
    </citation>
    <scope>NUCLEOTIDE SEQUENCE [LARGE SCALE GENOMIC DNA]</scope>
    <source>
        <strain evidence="2">JCM 17705</strain>
    </source>
</reference>
<dbReference type="Proteomes" id="UP001500582">
    <property type="component" value="Unassembled WGS sequence"/>
</dbReference>
<accession>A0ABP8HI82</accession>
<comment type="caution">
    <text evidence="1">The sequence shown here is derived from an EMBL/GenBank/DDBJ whole genome shotgun (WGS) entry which is preliminary data.</text>
</comment>
<evidence type="ECO:0000313" key="1">
    <source>
        <dbReference type="EMBL" id="GAA4339704.1"/>
    </source>
</evidence>
<organism evidence="1 2">
    <name type="scientific">Mucilaginibacter gynuensis</name>
    <dbReference type="NCBI Taxonomy" id="1302236"/>
    <lineage>
        <taxon>Bacteria</taxon>
        <taxon>Pseudomonadati</taxon>
        <taxon>Bacteroidota</taxon>
        <taxon>Sphingobacteriia</taxon>
        <taxon>Sphingobacteriales</taxon>
        <taxon>Sphingobacteriaceae</taxon>
        <taxon>Mucilaginibacter</taxon>
    </lineage>
</organism>
<evidence type="ECO:0008006" key="3">
    <source>
        <dbReference type="Google" id="ProtNLM"/>
    </source>
</evidence>
<proteinExistence type="predicted"/>
<evidence type="ECO:0000313" key="2">
    <source>
        <dbReference type="Proteomes" id="UP001500582"/>
    </source>
</evidence>
<keyword evidence="2" id="KW-1185">Reference proteome</keyword>
<name>A0ABP8HI82_9SPHI</name>
<gene>
    <name evidence="1" type="ORF">GCM10023149_50580</name>
</gene>
<dbReference type="EMBL" id="BAABFT010000023">
    <property type="protein sequence ID" value="GAA4339704.1"/>
    <property type="molecule type" value="Genomic_DNA"/>
</dbReference>